<reference evidence="1" key="1">
    <citation type="submission" date="2022-01" db="EMBL/GenBank/DDBJ databases">
        <authorList>
            <person name="King R."/>
        </authorList>
    </citation>
    <scope>NUCLEOTIDE SEQUENCE</scope>
</reference>
<dbReference type="AlphaFoldDB" id="A0A9N9N383"/>
<organism evidence="1 2">
    <name type="scientific">Ceutorhynchus assimilis</name>
    <name type="common">cabbage seed weevil</name>
    <dbReference type="NCBI Taxonomy" id="467358"/>
    <lineage>
        <taxon>Eukaryota</taxon>
        <taxon>Metazoa</taxon>
        <taxon>Ecdysozoa</taxon>
        <taxon>Arthropoda</taxon>
        <taxon>Hexapoda</taxon>
        <taxon>Insecta</taxon>
        <taxon>Pterygota</taxon>
        <taxon>Neoptera</taxon>
        <taxon>Endopterygota</taxon>
        <taxon>Coleoptera</taxon>
        <taxon>Polyphaga</taxon>
        <taxon>Cucujiformia</taxon>
        <taxon>Curculionidae</taxon>
        <taxon>Ceutorhynchinae</taxon>
        <taxon>Ceutorhynchus</taxon>
    </lineage>
</organism>
<evidence type="ECO:0000313" key="2">
    <source>
        <dbReference type="Proteomes" id="UP001152799"/>
    </source>
</evidence>
<sequence>MASTVAYRGHVVDSDGKVISYQEMSDGEIFVNLNDMQRATGVKLFSPDEKLREKIEAKIFNYFMECVIESRRILSEEQIIDSFERVRTKLFYTGTLALDKGRKTPDARHPTQVKQRGVGLEIGSVTAVVWEGRSPALPPIN</sequence>
<proteinExistence type="predicted"/>
<protein>
    <submittedName>
        <fullName evidence="1">Uncharacterized protein</fullName>
    </submittedName>
</protein>
<evidence type="ECO:0000313" key="1">
    <source>
        <dbReference type="EMBL" id="CAG9773433.1"/>
    </source>
</evidence>
<dbReference type="EMBL" id="OU892285">
    <property type="protein sequence ID" value="CAG9773433.1"/>
    <property type="molecule type" value="Genomic_DNA"/>
</dbReference>
<name>A0A9N9N383_9CUCU</name>
<dbReference type="OrthoDB" id="10023235at2759"/>
<gene>
    <name evidence="1" type="ORF">CEUTPL_LOCUS13824</name>
</gene>
<keyword evidence="2" id="KW-1185">Reference proteome</keyword>
<accession>A0A9N9N383</accession>
<dbReference type="Proteomes" id="UP001152799">
    <property type="component" value="Chromosome 9"/>
</dbReference>